<accession>A0A3Q8Q3R4</accession>
<reference evidence="1 2" key="1">
    <citation type="journal article" date="2018" name="Environ. Microbiol.">
        <title>New archaeal viruses discovered by metagenomic analysis of viral communities in enrichment cultures.</title>
        <authorList>
            <person name="Liu Y."/>
            <person name="Brandt D."/>
            <person name="Ishino S."/>
            <person name="Ishino Y."/>
            <person name="Koonin E.V."/>
            <person name="Kalinowski J."/>
            <person name="Krupovic M."/>
            <person name="Prangishvili D."/>
        </authorList>
    </citation>
    <scope>NUCLEOTIDE SEQUENCE [LARGE SCALE GENOMIC DNA]</scope>
</reference>
<name>A0A3Q8Q3R4_9VIRU</name>
<dbReference type="Proteomes" id="UP000277749">
    <property type="component" value="Segment"/>
</dbReference>
<organism evidence="1 2">
    <name type="scientific">Sulfolobales Beppu filamentous virus 2</name>
    <dbReference type="NCBI Taxonomy" id="2493123"/>
    <lineage>
        <taxon>Viruses</taxon>
        <taxon>Adnaviria</taxon>
        <taxon>Zilligvirae</taxon>
        <taxon>Taleaviricota</taxon>
        <taxon>Tokiviricetes</taxon>
        <taxon>Ligamenvirales</taxon>
        <taxon>Lipothrixviridae</taxon>
        <taxon>Alphalipothrixvirus</taxon>
        <taxon>Alphalipothrixvirus umijigokuense</taxon>
    </lineage>
</organism>
<dbReference type="EMBL" id="MK064563">
    <property type="protein sequence ID" value="AZI75791.1"/>
    <property type="molecule type" value="Genomic_DNA"/>
</dbReference>
<sequence length="111" mass="13516">MEYCKKMKVRLIKQPDAVTWDELEHSPDITRYEILERDPFFTWKAVALVCFKRPVYTVYDLSKEELFAEIYKIYRGLQTLAESMVPYEYVFLIKYKHQRFGNQVLYEYIHG</sequence>
<gene>
    <name evidence="1" type="ORF">SBFV2_gp24</name>
</gene>
<evidence type="ECO:0000313" key="1">
    <source>
        <dbReference type="EMBL" id="AZI75791.1"/>
    </source>
</evidence>
<evidence type="ECO:0000313" key="2">
    <source>
        <dbReference type="Proteomes" id="UP000277749"/>
    </source>
</evidence>
<keyword evidence="2" id="KW-1185">Reference proteome</keyword>
<protein>
    <submittedName>
        <fullName evidence="1">Uncharacterized protein</fullName>
    </submittedName>
</protein>
<proteinExistence type="predicted"/>